<dbReference type="PANTHER" id="PTHR33823:SF4">
    <property type="entry name" value="GENERAL STRESS PROTEIN 16O"/>
    <property type="match status" value="1"/>
</dbReference>
<keyword evidence="1" id="KW-0479">Metal-binding</keyword>
<sequence length="125" mass="14550">MKQDDRRLKLSMKFLDKIKNFLESELIKIKRNKKELKKADPFLDTNRTLENSLEADVDEQIGHFDTEIKINFLAKRTVQLRKALTRLKLGKYGICERCGSMIDTDRLVVNPEATTCVKCEKESES</sequence>
<reference evidence="5" key="1">
    <citation type="submission" date="2019-08" db="EMBL/GenBank/DDBJ databases">
        <authorList>
            <person name="Kucharzyk K."/>
            <person name="Murdoch R.W."/>
            <person name="Higgins S."/>
            <person name="Loffler F."/>
        </authorList>
    </citation>
    <scope>NUCLEOTIDE SEQUENCE</scope>
</reference>
<protein>
    <submittedName>
        <fullName evidence="5">RNA polymerase-binding transcription factor DksA</fullName>
    </submittedName>
</protein>
<dbReference type="PROSITE" id="PS51128">
    <property type="entry name" value="ZF_DKSA_2"/>
    <property type="match status" value="1"/>
</dbReference>
<keyword evidence="2" id="KW-0863">Zinc-finger</keyword>
<dbReference type="Pfam" id="PF01258">
    <property type="entry name" value="zf-dskA_traR"/>
    <property type="match status" value="1"/>
</dbReference>
<dbReference type="InterPro" id="IPR000962">
    <property type="entry name" value="Znf_DskA_TraR"/>
</dbReference>
<dbReference type="EMBL" id="VSSQ01099568">
    <property type="protein sequence ID" value="MPN42084.1"/>
    <property type="molecule type" value="Genomic_DNA"/>
</dbReference>
<dbReference type="InterPro" id="IPR020458">
    <property type="entry name" value="Znf_DskA_TraR_CS"/>
</dbReference>
<comment type="caution">
    <text evidence="5">The sequence shown here is derived from an EMBL/GenBank/DDBJ whole genome shotgun (WGS) entry which is preliminary data.</text>
</comment>
<organism evidence="5">
    <name type="scientific">bioreactor metagenome</name>
    <dbReference type="NCBI Taxonomy" id="1076179"/>
    <lineage>
        <taxon>unclassified sequences</taxon>
        <taxon>metagenomes</taxon>
        <taxon>ecological metagenomes</taxon>
    </lineage>
</organism>
<evidence type="ECO:0000259" key="4">
    <source>
        <dbReference type="Pfam" id="PF01258"/>
    </source>
</evidence>
<feature type="domain" description="Zinc finger DksA/TraR C4-type" evidence="4">
    <location>
        <begin position="90"/>
        <end position="124"/>
    </location>
</feature>
<dbReference type="PROSITE" id="PS01102">
    <property type="entry name" value="ZF_DKSA_1"/>
    <property type="match status" value="1"/>
</dbReference>
<evidence type="ECO:0000256" key="3">
    <source>
        <dbReference type="ARBA" id="ARBA00022833"/>
    </source>
</evidence>
<dbReference type="PANTHER" id="PTHR33823">
    <property type="entry name" value="RNA POLYMERASE-BINDING TRANSCRIPTION FACTOR DKSA-RELATED"/>
    <property type="match status" value="1"/>
</dbReference>
<proteinExistence type="predicted"/>
<evidence type="ECO:0000256" key="2">
    <source>
        <dbReference type="ARBA" id="ARBA00022771"/>
    </source>
</evidence>
<keyword evidence="3" id="KW-0862">Zinc</keyword>
<evidence type="ECO:0000256" key="1">
    <source>
        <dbReference type="ARBA" id="ARBA00022723"/>
    </source>
</evidence>
<evidence type="ECO:0000313" key="5">
    <source>
        <dbReference type="EMBL" id="MPN42084.1"/>
    </source>
</evidence>
<name>A0A645I0X4_9ZZZZ</name>
<dbReference type="Gene3D" id="1.20.120.910">
    <property type="entry name" value="DksA, coiled-coil domain"/>
    <property type="match status" value="1"/>
</dbReference>
<accession>A0A645I0X4</accession>
<gene>
    <name evidence="5" type="primary">dksA_31</name>
    <name evidence="5" type="ORF">SDC9_189640</name>
</gene>
<dbReference type="AlphaFoldDB" id="A0A645I0X4"/>
<dbReference type="GO" id="GO:0008270">
    <property type="term" value="F:zinc ion binding"/>
    <property type="evidence" value="ECO:0007669"/>
    <property type="project" value="UniProtKB-KW"/>
</dbReference>
<dbReference type="SUPFAM" id="SSF57716">
    <property type="entry name" value="Glucocorticoid receptor-like (DNA-binding domain)"/>
    <property type="match status" value="1"/>
</dbReference>